<dbReference type="Pfam" id="PF00067">
    <property type="entry name" value="p450"/>
    <property type="match status" value="1"/>
</dbReference>
<dbReference type="InterPro" id="IPR001128">
    <property type="entry name" value="Cyt_P450"/>
</dbReference>
<evidence type="ECO:0000313" key="10">
    <source>
        <dbReference type="EMBL" id="CAF9921595.1"/>
    </source>
</evidence>
<dbReference type="SUPFAM" id="SSF48264">
    <property type="entry name" value="Cytochrome P450"/>
    <property type="match status" value="1"/>
</dbReference>
<keyword evidence="11" id="KW-1185">Reference proteome</keyword>
<dbReference type="InterPro" id="IPR002974">
    <property type="entry name" value="Cyt_P450_E_CYP52_ascomycetes"/>
</dbReference>
<dbReference type="InterPro" id="IPR002402">
    <property type="entry name" value="Cyt_P450_E_grp-II"/>
</dbReference>
<comment type="similarity">
    <text evidence="2 9">Belongs to the cytochrome P450 family.</text>
</comment>
<evidence type="ECO:0008006" key="12">
    <source>
        <dbReference type="Google" id="ProtNLM"/>
    </source>
</evidence>
<dbReference type="InterPro" id="IPR047146">
    <property type="entry name" value="Cyt_P450_E_CYP52_fungi"/>
</dbReference>
<keyword evidence="4 8" id="KW-0479">Metal-binding</keyword>
<dbReference type="Proteomes" id="UP000664521">
    <property type="component" value="Unassembled WGS sequence"/>
</dbReference>
<evidence type="ECO:0000256" key="5">
    <source>
        <dbReference type="ARBA" id="ARBA00023002"/>
    </source>
</evidence>
<dbReference type="PRINTS" id="PR00385">
    <property type="entry name" value="P450"/>
</dbReference>
<reference evidence="10" key="1">
    <citation type="submission" date="2021-03" db="EMBL/GenBank/DDBJ databases">
        <authorList>
            <person name="Tagirdzhanova G."/>
        </authorList>
    </citation>
    <scope>NUCLEOTIDE SEQUENCE</scope>
</reference>
<gene>
    <name evidence="10" type="ORF">HETSPECPRED_004592</name>
</gene>
<evidence type="ECO:0000313" key="11">
    <source>
        <dbReference type="Proteomes" id="UP000664521"/>
    </source>
</evidence>
<dbReference type="CDD" id="cd11063">
    <property type="entry name" value="CYP52"/>
    <property type="match status" value="1"/>
</dbReference>
<evidence type="ECO:0000256" key="6">
    <source>
        <dbReference type="ARBA" id="ARBA00023004"/>
    </source>
</evidence>
<keyword evidence="6 8" id="KW-0408">Iron</keyword>
<evidence type="ECO:0000256" key="9">
    <source>
        <dbReference type="RuleBase" id="RU000461"/>
    </source>
</evidence>
<accession>A0A8H3II01</accession>
<comment type="caution">
    <text evidence="10">The sequence shown here is derived from an EMBL/GenBank/DDBJ whole genome shotgun (WGS) entry which is preliminary data.</text>
</comment>
<dbReference type="GO" id="GO:0020037">
    <property type="term" value="F:heme binding"/>
    <property type="evidence" value="ECO:0007669"/>
    <property type="project" value="InterPro"/>
</dbReference>
<keyword evidence="5 9" id="KW-0560">Oxidoreductase</keyword>
<dbReference type="PRINTS" id="PR01239">
    <property type="entry name" value="EP450IICYP52"/>
</dbReference>
<keyword evidence="3 8" id="KW-0349">Heme</keyword>
<sequence length="525" mass="59605">MSVLFVIVQCGTLFFVVKQLLHYISAKWKVAEGTKGGCEPAHVFPRKDPLGIINAIAHGRARDQCRWPNHLFEILDTGGKNIHTVWERPLGNDFLLTRDPDIFKAVLATQAEAFVLGEGRSQNFMDLFGPGVFTSEGKAWQHSRALVRPQFARQQVSDLTRLEDHLQQLWQRIPICNDRWTDVVDLQPLFLDLTIDVITELVLGYSVNSQDPSLRSSLPGVNAPDSAKFARNIDAGASWITRRAVFGKWYWLFQSRAFNRSCKEIHDYVDWFVQMELSGKMSSQAKQTESARPHFVLLEELSKITQDPLELRNETLNLIPAGRNTTASLLGWAFYFLSRNPSTYGRLREEVLNDVGASGVDDSTKLLSCQYLQWCLKETLRLCPGAPAIIRKATETVILPRGGGKDGNSPVFLPKNSLVLLCIHALHHREDMWGHDVEDFKPERWRERPFAWDFLPFSAGPRKCLGQQLGMTEASYVVARFAQRYDKIQNVEAPGPIKYLTHMSMRSGTGVQVRLHQDENFVVSR</sequence>
<dbReference type="PRINTS" id="PR00464">
    <property type="entry name" value="EP450II"/>
</dbReference>
<name>A0A8H3II01_9LECA</name>
<dbReference type="GO" id="GO:0016712">
    <property type="term" value="F:oxidoreductase activity, acting on paired donors, with incorporation or reduction of molecular oxygen, reduced flavin or flavoprotein as one donor, and incorporation of one atom of oxygen"/>
    <property type="evidence" value="ECO:0007669"/>
    <property type="project" value="InterPro"/>
</dbReference>
<comment type="cofactor">
    <cofactor evidence="1 8">
        <name>heme</name>
        <dbReference type="ChEBI" id="CHEBI:30413"/>
    </cofactor>
</comment>
<organism evidence="10 11">
    <name type="scientific">Heterodermia speciosa</name>
    <dbReference type="NCBI Taxonomy" id="116794"/>
    <lineage>
        <taxon>Eukaryota</taxon>
        <taxon>Fungi</taxon>
        <taxon>Dikarya</taxon>
        <taxon>Ascomycota</taxon>
        <taxon>Pezizomycotina</taxon>
        <taxon>Lecanoromycetes</taxon>
        <taxon>OSLEUM clade</taxon>
        <taxon>Lecanoromycetidae</taxon>
        <taxon>Caliciales</taxon>
        <taxon>Physciaceae</taxon>
        <taxon>Heterodermia</taxon>
    </lineage>
</organism>
<protein>
    <recommendedName>
        <fullName evidence="12">Cytochrome P450</fullName>
    </recommendedName>
</protein>
<dbReference type="InterPro" id="IPR017972">
    <property type="entry name" value="Cyt_P450_CS"/>
</dbReference>
<evidence type="ECO:0000256" key="7">
    <source>
        <dbReference type="ARBA" id="ARBA00023033"/>
    </source>
</evidence>
<dbReference type="PANTHER" id="PTHR24287">
    <property type="entry name" value="P450, PUTATIVE (EUROFUNG)-RELATED"/>
    <property type="match status" value="1"/>
</dbReference>
<evidence type="ECO:0000256" key="4">
    <source>
        <dbReference type="ARBA" id="ARBA00022723"/>
    </source>
</evidence>
<evidence type="ECO:0000256" key="8">
    <source>
        <dbReference type="PIRSR" id="PIRSR602402-1"/>
    </source>
</evidence>
<keyword evidence="7 9" id="KW-0503">Monooxygenase</keyword>
<proteinExistence type="inferred from homology"/>
<evidence type="ECO:0000256" key="1">
    <source>
        <dbReference type="ARBA" id="ARBA00001971"/>
    </source>
</evidence>
<dbReference type="Gene3D" id="1.10.630.10">
    <property type="entry name" value="Cytochrome P450"/>
    <property type="match status" value="1"/>
</dbReference>
<dbReference type="PANTHER" id="PTHR24287:SF1">
    <property type="entry name" value="P450, PUTATIVE (EUROFUNG)-RELATED"/>
    <property type="match status" value="1"/>
</dbReference>
<dbReference type="AlphaFoldDB" id="A0A8H3II01"/>
<feature type="binding site" description="axial binding residue" evidence="8">
    <location>
        <position position="464"/>
    </location>
    <ligand>
        <name>heme</name>
        <dbReference type="ChEBI" id="CHEBI:30413"/>
    </ligand>
    <ligandPart>
        <name>Fe</name>
        <dbReference type="ChEBI" id="CHEBI:18248"/>
    </ligandPart>
</feature>
<dbReference type="InterPro" id="IPR036396">
    <property type="entry name" value="Cyt_P450_sf"/>
</dbReference>
<dbReference type="PROSITE" id="PS00086">
    <property type="entry name" value="CYTOCHROME_P450"/>
    <property type="match status" value="1"/>
</dbReference>
<evidence type="ECO:0000256" key="2">
    <source>
        <dbReference type="ARBA" id="ARBA00010617"/>
    </source>
</evidence>
<evidence type="ECO:0000256" key="3">
    <source>
        <dbReference type="ARBA" id="ARBA00022617"/>
    </source>
</evidence>
<dbReference type="EMBL" id="CAJPDS010000028">
    <property type="protein sequence ID" value="CAF9921595.1"/>
    <property type="molecule type" value="Genomic_DNA"/>
</dbReference>
<dbReference type="OrthoDB" id="1470350at2759"/>
<dbReference type="GO" id="GO:0005506">
    <property type="term" value="F:iron ion binding"/>
    <property type="evidence" value="ECO:0007669"/>
    <property type="project" value="InterPro"/>
</dbReference>